<reference evidence="3 4" key="2">
    <citation type="submission" date="2024-07" db="EMBL/GenBank/DDBJ databases">
        <authorList>
            <person name="Akdeniz Z."/>
        </authorList>
    </citation>
    <scope>NUCLEOTIDE SEQUENCE [LARGE SCALE GENOMIC DNA]</scope>
</reference>
<dbReference type="Proteomes" id="UP001642409">
    <property type="component" value="Unassembled WGS sequence"/>
</dbReference>
<feature type="compositionally biased region" description="Basic and acidic residues" evidence="1">
    <location>
        <begin position="102"/>
        <end position="115"/>
    </location>
</feature>
<accession>A0AA86PHW4</accession>
<feature type="compositionally biased region" description="Polar residues" evidence="1">
    <location>
        <begin position="154"/>
        <end position="172"/>
    </location>
</feature>
<keyword evidence="4" id="KW-1185">Reference proteome</keyword>
<name>A0AA86PHW4_9EUKA</name>
<evidence type="ECO:0000313" key="3">
    <source>
        <dbReference type="EMBL" id="CAL6075889.1"/>
    </source>
</evidence>
<organism evidence="2">
    <name type="scientific">Hexamita inflata</name>
    <dbReference type="NCBI Taxonomy" id="28002"/>
    <lineage>
        <taxon>Eukaryota</taxon>
        <taxon>Metamonada</taxon>
        <taxon>Diplomonadida</taxon>
        <taxon>Hexamitidae</taxon>
        <taxon>Hexamitinae</taxon>
        <taxon>Hexamita</taxon>
    </lineage>
</organism>
<proteinExistence type="predicted"/>
<comment type="caution">
    <text evidence="2">The sequence shown here is derived from an EMBL/GenBank/DDBJ whole genome shotgun (WGS) entry which is preliminary data.</text>
</comment>
<dbReference type="AlphaFoldDB" id="A0AA86PHW4"/>
<protein>
    <submittedName>
        <fullName evidence="3">Hypothetical_protein</fullName>
    </submittedName>
</protein>
<evidence type="ECO:0000313" key="4">
    <source>
        <dbReference type="Proteomes" id="UP001642409"/>
    </source>
</evidence>
<evidence type="ECO:0000313" key="2">
    <source>
        <dbReference type="EMBL" id="CAI9936182.1"/>
    </source>
</evidence>
<gene>
    <name evidence="2" type="ORF">HINF_LOCUS23827</name>
    <name evidence="3" type="ORF">HINF_LOCUS57422</name>
</gene>
<feature type="compositionally biased region" description="Polar residues" evidence="1">
    <location>
        <begin position="120"/>
        <end position="133"/>
    </location>
</feature>
<sequence length="172" mass="20025">MINKKTTAFLSNQISRVALSHVKPPHRLSVSFFGLMEFVLVGTQFHQVPNFITRYLISQIVVNIIKYLCQHNSKKTKSLQRAYAEAQSENDKKQTQSSAKITQKETQAKKEDKQPVLENSVKSQSQDGQNELETITDEKQEKSQYQRKTRIRSSKQNIVPQKQQNQERYQRN</sequence>
<evidence type="ECO:0000256" key="1">
    <source>
        <dbReference type="SAM" id="MobiDB-lite"/>
    </source>
</evidence>
<dbReference type="EMBL" id="CAXDID020000317">
    <property type="protein sequence ID" value="CAL6075889.1"/>
    <property type="molecule type" value="Genomic_DNA"/>
</dbReference>
<feature type="region of interest" description="Disordered" evidence="1">
    <location>
        <begin position="80"/>
        <end position="172"/>
    </location>
</feature>
<dbReference type="EMBL" id="CATOUU010000634">
    <property type="protein sequence ID" value="CAI9936182.1"/>
    <property type="molecule type" value="Genomic_DNA"/>
</dbReference>
<reference evidence="2" key="1">
    <citation type="submission" date="2023-06" db="EMBL/GenBank/DDBJ databases">
        <authorList>
            <person name="Kurt Z."/>
        </authorList>
    </citation>
    <scope>NUCLEOTIDE SEQUENCE</scope>
</reference>